<protein>
    <submittedName>
        <fullName evidence="3">Porin family protein</fullName>
    </submittedName>
</protein>
<evidence type="ECO:0000256" key="2">
    <source>
        <dbReference type="SAM" id="SignalP"/>
    </source>
</evidence>
<evidence type="ECO:0000313" key="4">
    <source>
        <dbReference type="Proteomes" id="UP000809349"/>
    </source>
</evidence>
<keyword evidence="2" id="KW-0732">Signal</keyword>
<feature type="signal peptide" evidence="2">
    <location>
        <begin position="1"/>
        <end position="22"/>
    </location>
</feature>
<dbReference type="InterPro" id="IPR011250">
    <property type="entry name" value="OMP/PagP_B-barrel"/>
</dbReference>
<evidence type="ECO:0000313" key="3">
    <source>
        <dbReference type="EMBL" id="MBZ2209518.1"/>
    </source>
</evidence>
<accession>A0ABS7SU83</accession>
<dbReference type="EMBL" id="JAFBIL020000008">
    <property type="protein sequence ID" value="MBZ2209518.1"/>
    <property type="molecule type" value="Genomic_DNA"/>
</dbReference>
<evidence type="ECO:0000256" key="1">
    <source>
        <dbReference type="ARBA" id="ARBA00004442"/>
    </source>
</evidence>
<keyword evidence="4" id="KW-1185">Reference proteome</keyword>
<dbReference type="RefSeq" id="WP_223469972.1">
    <property type="nucleotide sequence ID" value="NZ_JAFBIL020000008.1"/>
</dbReference>
<dbReference type="SUPFAM" id="SSF56925">
    <property type="entry name" value="OMPA-like"/>
    <property type="match status" value="1"/>
</dbReference>
<comment type="caution">
    <text evidence="3">The sequence shown here is derived from an EMBL/GenBank/DDBJ whole genome shotgun (WGS) entry which is preliminary data.</text>
</comment>
<sequence>MRKLSLFALFAAATLSASQAIAAEPLRYWGVHAGVNTLRHWDAQIDFGAGTPLNGRMELDRGLHGGLVIGRQKDHLRYELEYEAGRLEVTRLTLAPLSEAVDANGRYQALFANAFRTDQLSESVDSFIGGGIGWGRTTLPLLGVGASCKCFGPAEKSGFAWQLRAGLGYRVAERDSIVLQYTWLNPPKPAGDGPPAISYARRRFGAITLGYTRQF</sequence>
<reference evidence="3 4" key="2">
    <citation type="submission" date="2021-08" db="EMBL/GenBank/DDBJ databases">
        <title>Massilia sp. R798.</title>
        <authorList>
            <person name="Baek J.H."/>
            <person name="Jung H.S."/>
            <person name="Kim K.R."/>
            <person name="Jeon C.O."/>
        </authorList>
    </citation>
    <scope>NUCLEOTIDE SEQUENCE [LARGE SCALE GENOMIC DNA]</scope>
    <source>
        <strain evidence="3 4">R798</strain>
    </source>
</reference>
<dbReference type="Proteomes" id="UP000809349">
    <property type="component" value="Unassembled WGS sequence"/>
</dbReference>
<reference evidence="3 4" key="1">
    <citation type="submission" date="2021-01" db="EMBL/GenBank/DDBJ databases">
        <authorList>
            <person name="Ruan W."/>
            <person name="Khan S.A."/>
            <person name="Jeon C.O."/>
        </authorList>
    </citation>
    <scope>NUCLEOTIDE SEQUENCE [LARGE SCALE GENOMIC DNA]</scope>
    <source>
        <strain evidence="3 4">R798</strain>
    </source>
</reference>
<gene>
    <name evidence="3" type="ORF">I4X03_019805</name>
</gene>
<name>A0ABS7SU83_9BURK</name>
<organism evidence="3 4">
    <name type="scientific">Massilia soli</name>
    <dbReference type="NCBI Taxonomy" id="2792854"/>
    <lineage>
        <taxon>Bacteria</taxon>
        <taxon>Pseudomonadati</taxon>
        <taxon>Pseudomonadota</taxon>
        <taxon>Betaproteobacteria</taxon>
        <taxon>Burkholderiales</taxon>
        <taxon>Oxalobacteraceae</taxon>
        <taxon>Telluria group</taxon>
        <taxon>Massilia</taxon>
    </lineage>
</organism>
<comment type="subcellular location">
    <subcellularLocation>
        <location evidence="1">Cell outer membrane</location>
    </subcellularLocation>
</comment>
<dbReference type="Gene3D" id="2.40.160.20">
    <property type="match status" value="1"/>
</dbReference>
<feature type="chain" id="PRO_5045325116" evidence="2">
    <location>
        <begin position="23"/>
        <end position="215"/>
    </location>
</feature>
<proteinExistence type="predicted"/>